<sequence>MFPVFSHRLSSSARFWVGRATFTERLSEFRQIQREESRLFFRRRKRIKSYFSDFKNVSIFPSSSKQKFFRTQ</sequence>
<organism evidence="1 2">
    <name type="scientific">Leptospira stimsonii</name>
    <dbReference type="NCBI Taxonomy" id="2202203"/>
    <lineage>
        <taxon>Bacteria</taxon>
        <taxon>Pseudomonadati</taxon>
        <taxon>Spirochaetota</taxon>
        <taxon>Spirochaetia</taxon>
        <taxon>Leptospirales</taxon>
        <taxon>Leptospiraceae</taxon>
        <taxon>Leptospira</taxon>
    </lineage>
</organism>
<dbReference type="EMBL" id="QHCT01000003">
    <property type="protein sequence ID" value="RHX89641.1"/>
    <property type="molecule type" value="Genomic_DNA"/>
</dbReference>
<reference evidence="2" key="1">
    <citation type="submission" date="2018-05" db="EMBL/GenBank/DDBJ databases">
        <title>Leptospira yasudae sp. nov. and Leptospira stimsonii sp. nov., two pathogenic species of the genus Leptospira isolated from environmental sources.</title>
        <authorList>
            <person name="Casanovas-Massana A."/>
            <person name="Hamond C."/>
            <person name="Santos L.A."/>
            <person name="Hacker K.P."/>
            <person name="Balassiano I."/>
            <person name="Medeiros M.A."/>
            <person name="Reis M.G."/>
            <person name="Ko A.I."/>
            <person name="Wunder E.A."/>
        </authorList>
    </citation>
    <scope>NUCLEOTIDE SEQUENCE [LARGE SCALE GENOMIC DNA]</scope>
    <source>
        <strain evidence="2">Yale</strain>
    </source>
</reference>
<name>A0A396Z2D9_9LEPT</name>
<protein>
    <submittedName>
        <fullName evidence="1">Uncharacterized protein</fullName>
    </submittedName>
</protein>
<accession>A0A396Z2D9</accession>
<proteinExistence type="predicted"/>
<dbReference type="AlphaFoldDB" id="A0A396Z2D9"/>
<comment type="caution">
    <text evidence="1">The sequence shown here is derived from an EMBL/GenBank/DDBJ whole genome shotgun (WGS) entry which is preliminary data.</text>
</comment>
<evidence type="ECO:0000313" key="2">
    <source>
        <dbReference type="Proteomes" id="UP000265798"/>
    </source>
</evidence>
<gene>
    <name evidence="1" type="ORF">DLM75_11765</name>
</gene>
<evidence type="ECO:0000313" key="1">
    <source>
        <dbReference type="EMBL" id="RHX89641.1"/>
    </source>
</evidence>
<dbReference type="Proteomes" id="UP000265798">
    <property type="component" value="Unassembled WGS sequence"/>
</dbReference>